<organism evidence="4 5">
    <name type="scientific">Monodon monoceros</name>
    <name type="common">Narwhal</name>
    <name type="synonym">Ceratodon monodon</name>
    <dbReference type="NCBI Taxonomy" id="40151"/>
    <lineage>
        <taxon>Eukaryota</taxon>
        <taxon>Metazoa</taxon>
        <taxon>Chordata</taxon>
        <taxon>Craniata</taxon>
        <taxon>Vertebrata</taxon>
        <taxon>Euteleostomi</taxon>
        <taxon>Mammalia</taxon>
        <taxon>Eutheria</taxon>
        <taxon>Laurasiatheria</taxon>
        <taxon>Artiodactyla</taxon>
        <taxon>Whippomorpha</taxon>
        <taxon>Cetacea</taxon>
        <taxon>Odontoceti</taxon>
        <taxon>Monodontidae</taxon>
        <taxon>Monodon</taxon>
    </lineage>
</organism>
<dbReference type="EMBL" id="RWIC01000232">
    <property type="protein sequence ID" value="TKC47035.1"/>
    <property type="molecule type" value="Genomic_DNA"/>
</dbReference>
<evidence type="ECO:0000313" key="5">
    <source>
        <dbReference type="Proteomes" id="UP000308365"/>
    </source>
</evidence>
<dbReference type="AlphaFoldDB" id="A0A4U1FBR2"/>
<keyword evidence="2" id="KW-0862">Zinc</keyword>
<accession>A0A4U1FBR2</accession>
<keyword evidence="3" id="KW-0546">Nucleotide metabolism</keyword>
<evidence type="ECO:0000256" key="1">
    <source>
        <dbReference type="ARBA" id="ARBA00006676"/>
    </source>
</evidence>
<comment type="caution">
    <text evidence="4">The sequence shown here is derived from an EMBL/GenBank/DDBJ whole genome shotgun (WGS) entry which is preliminary data.</text>
</comment>
<proteinExistence type="inferred from homology"/>
<comment type="similarity">
    <text evidence="1">Belongs to the metallo-dependent hydrolases superfamily. Adenosine and AMP deaminases family.</text>
</comment>
<dbReference type="GO" id="GO:0004000">
    <property type="term" value="F:adenosine deaminase activity"/>
    <property type="evidence" value="ECO:0007669"/>
    <property type="project" value="TreeGrafter"/>
</dbReference>
<reference evidence="5" key="1">
    <citation type="journal article" date="2019" name="IScience">
        <title>Narwhal Genome Reveals Long-Term Low Genetic Diversity despite Current Large Abundance Size.</title>
        <authorList>
            <person name="Westbury M.V."/>
            <person name="Petersen B."/>
            <person name="Garde E."/>
            <person name="Heide-Jorgensen M.P."/>
            <person name="Lorenzen E.D."/>
        </authorList>
    </citation>
    <scope>NUCLEOTIDE SEQUENCE [LARGE SCALE GENOMIC DNA]</scope>
</reference>
<evidence type="ECO:0000256" key="2">
    <source>
        <dbReference type="ARBA" id="ARBA00022833"/>
    </source>
</evidence>
<dbReference type="GO" id="GO:0006154">
    <property type="term" value="P:adenosine catabolic process"/>
    <property type="evidence" value="ECO:0007669"/>
    <property type="project" value="TreeGrafter"/>
</dbReference>
<dbReference type="SUPFAM" id="SSF51556">
    <property type="entry name" value="Metallo-dependent hydrolases"/>
    <property type="match status" value="1"/>
</dbReference>
<protein>
    <submittedName>
        <fullName evidence="4">Uncharacterized protein</fullName>
    </submittedName>
</protein>
<evidence type="ECO:0000313" key="4">
    <source>
        <dbReference type="EMBL" id="TKC47035.1"/>
    </source>
</evidence>
<dbReference type="GO" id="GO:0009117">
    <property type="term" value="P:nucleotide metabolic process"/>
    <property type="evidence" value="ECO:0007669"/>
    <property type="project" value="UniProtKB-KW"/>
</dbReference>
<dbReference type="PANTHER" id="PTHR11409">
    <property type="entry name" value="ADENOSINE DEAMINASE"/>
    <property type="match status" value="1"/>
</dbReference>
<sequence length="146" mass="16639">MTMINKRKKRTLEECFQMFQIIHQFTTSPEDIFMATKDVIKEFTDDGVKCLKLRSSVKQSEKENADTDVRYLIAINRRGGPSVAKETVKLAEEFFLSTEDAVLGLDLGGDPTIGQDFLEPPLEAEKANLKLPLHLREIPEQKKLNK</sequence>
<dbReference type="InterPro" id="IPR006330">
    <property type="entry name" value="Ado/ade_deaminase"/>
</dbReference>
<dbReference type="Gene3D" id="3.20.20.140">
    <property type="entry name" value="Metal-dependent hydrolases"/>
    <property type="match status" value="1"/>
</dbReference>
<dbReference type="PANTHER" id="PTHR11409:SF42">
    <property type="entry name" value="ADENOSINE DEAMINASE-LIKE PROTEIN"/>
    <property type="match status" value="1"/>
</dbReference>
<dbReference type="Proteomes" id="UP000308365">
    <property type="component" value="Unassembled WGS sequence"/>
</dbReference>
<dbReference type="GO" id="GO:0046103">
    <property type="term" value="P:inosine biosynthetic process"/>
    <property type="evidence" value="ECO:0007669"/>
    <property type="project" value="TreeGrafter"/>
</dbReference>
<name>A0A4U1FBR2_MONMO</name>
<gene>
    <name evidence="4" type="ORF">EI555_007023</name>
</gene>
<dbReference type="InterPro" id="IPR032466">
    <property type="entry name" value="Metal_Hydrolase"/>
</dbReference>
<evidence type="ECO:0000256" key="3">
    <source>
        <dbReference type="ARBA" id="ARBA00023080"/>
    </source>
</evidence>